<dbReference type="Pfam" id="PF00596">
    <property type="entry name" value="Aldolase_II"/>
    <property type="match status" value="1"/>
</dbReference>
<dbReference type="SMART" id="SM01007">
    <property type="entry name" value="Aldolase_II"/>
    <property type="match status" value="1"/>
</dbReference>
<evidence type="ECO:0000256" key="1">
    <source>
        <dbReference type="ARBA" id="ARBA00037961"/>
    </source>
</evidence>
<sequence length="245" mass="27197">MNDDAQHIRKDLAACYRLVAHYGMTDVIYNHITAKLPGPEPLFLINGFGLHYDEVCASNLYTVNLAGDIVNQPASMTYGISRAGYVIHGAIHAAREDVKCIIHTHTRAGLAISAMKEGLMPLTQTAMRFHGRIAYHDYEGPAVDAGEQRRLVADLGPHNVMVLRNHGLLTCGSSIAEAFNLMCWLESACQAQVSILSMGRELTFPPMDVVEKTAHLYDPSVRHFGYLEWAALLRMLDRTDPSYQD</sequence>
<dbReference type="PANTHER" id="PTHR10672">
    <property type="entry name" value="ADDUCIN"/>
    <property type="match status" value="1"/>
</dbReference>
<comment type="caution">
    <text evidence="3">The sequence shown here is derived from an EMBL/GenBank/DDBJ whole genome shotgun (WGS) entry which is preliminary data.</text>
</comment>
<dbReference type="OrthoDB" id="8859181at2"/>
<gene>
    <name evidence="3" type="ORF">CEY11_19625</name>
</gene>
<dbReference type="InterPro" id="IPR051017">
    <property type="entry name" value="Aldolase-II_Adducin_sf"/>
</dbReference>
<dbReference type="Gene3D" id="3.40.225.10">
    <property type="entry name" value="Class II aldolase/adducin N-terminal domain"/>
    <property type="match status" value="1"/>
</dbReference>
<keyword evidence="4" id="KW-1185">Reference proteome</keyword>
<dbReference type="RefSeq" id="WP_088605111.1">
    <property type="nucleotide sequence ID" value="NZ_NJIH01000011.1"/>
</dbReference>
<evidence type="ECO:0000313" key="3">
    <source>
        <dbReference type="EMBL" id="OWT56234.1"/>
    </source>
</evidence>
<dbReference type="AlphaFoldDB" id="A0A225M4G3"/>
<dbReference type="PANTHER" id="PTHR10672:SF3">
    <property type="entry name" value="PROTEIN HU-LI TAI SHAO"/>
    <property type="match status" value="1"/>
</dbReference>
<evidence type="ECO:0000313" key="4">
    <source>
        <dbReference type="Proteomes" id="UP000214603"/>
    </source>
</evidence>
<reference evidence="4" key="1">
    <citation type="submission" date="2017-06" db="EMBL/GenBank/DDBJ databases">
        <title>Herbaspirillum phytohormonus sp. nov., isolated from the root nodule of Robinia pseudoacacia in lead-zinc mine.</title>
        <authorList>
            <person name="Fan M."/>
            <person name="Lin Y."/>
        </authorList>
    </citation>
    <scope>NUCLEOTIDE SEQUENCE [LARGE SCALE GENOMIC DNA]</scope>
    <source>
        <strain evidence="4">SC-089</strain>
    </source>
</reference>
<dbReference type="InterPro" id="IPR001303">
    <property type="entry name" value="Aldolase_II/adducin_N"/>
</dbReference>
<evidence type="ECO:0000259" key="2">
    <source>
        <dbReference type="SMART" id="SM01007"/>
    </source>
</evidence>
<dbReference type="Proteomes" id="UP000214603">
    <property type="component" value="Unassembled WGS sequence"/>
</dbReference>
<dbReference type="InterPro" id="IPR036409">
    <property type="entry name" value="Aldolase_II/adducin_N_sf"/>
</dbReference>
<feature type="domain" description="Class II aldolase/adducin N-terminal" evidence="2">
    <location>
        <begin position="10"/>
        <end position="193"/>
    </location>
</feature>
<comment type="similarity">
    <text evidence="1">Belongs to the aldolase class II family.</text>
</comment>
<dbReference type="SUPFAM" id="SSF53639">
    <property type="entry name" value="AraD/HMP-PK domain-like"/>
    <property type="match status" value="1"/>
</dbReference>
<dbReference type="NCBIfam" id="NF005451">
    <property type="entry name" value="PRK07044.1"/>
    <property type="match status" value="1"/>
</dbReference>
<protein>
    <submittedName>
        <fullName evidence="3">Class II aldolase</fullName>
    </submittedName>
</protein>
<proteinExistence type="inferred from homology"/>
<dbReference type="EMBL" id="NJIH01000011">
    <property type="protein sequence ID" value="OWT56234.1"/>
    <property type="molecule type" value="Genomic_DNA"/>
</dbReference>
<name>A0A225M4G3_9BURK</name>
<organism evidence="3 4">
    <name type="scientific">Candidimonas nitroreducens</name>
    <dbReference type="NCBI Taxonomy" id="683354"/>
    <lineage>
        <taxon>Bacteria</taxon>
        <taxon>Pseudomonadati</taxon>
        <taxon>Pseudomonadota</taxon>
        <taxon>Betaproteobacteria</taxon>
        <taxon>Burkholderiales</taxon>
        <taxon>Alcaligenaceae</taxon>
        <taxon>Candidimonas</taxon>
    </lineage>
</organism>
<dbReference type="GO" id="GO:0005856">
    <property type="term" value="C:cytoskeleton"/>
    <property type="evidence" value="ECO:0007669"/>
    <property type="project" value="TreeGrafter"/>
</dbReference>
<dbReference type="GO" id="GO:0051015">
    <property type="term" value="F:actin filament binding"/>
    <property type="evidence" value="ECO:0007669"/>
    <property type="project" value="TreeGrafter"/>
</dbReference>
<accession>A0A225M4G3</accession>